<evidence type="ECO:0000256" key="5">
    <source>
        <dbReference type="SAM" id="MobiDB-lite"/>
    </source>
</evidence>
<dbReference type="PANTHER" id="PTHR24347">
    <property type="entry name" value="SERINE/THREONINE-PROTEIN KINASE"/>
    <property type="match status" value="1"/>
</dbReference>
<dbReference type="GO" id="GO:0030447">
    <property type="term" value="P:filamentous growth"/>
    <property type="evidence" value="ECO:0007669"/>
    <property type="project" value="UniProtKB-ARBA"/>
</dbReference>
<comment type="similarity">
    <text evidence="4">Belongs to the protein kinase superfamily.</text>
</comment>
<dbReference type="PROSITE" id="PS00108">
    <property type="entry name" value="PROTEIN_KINASE_ST"/>
    <property type="match status" value="1"/>
</dbReference>
<dbReference type="InterPro" id="IPR008271">
    <property type="entry name" value="Ser/Thr_kinase_AS"/>
</dbReference>
<proteinExistence type="inferred from homology"/>
<dbReference type="Pfam" id="PF00069">
    <property type="entry name" value="Pkinase"/>
    <property type="match status" value="1"/>
</dbReference>
<dbReference type="GO" id="GO:0004674">
    <property type="term" value="F:protein serine/threonine kinase activity"/>
    <property type="evidence" value="ECO:0007669"/>
    <property type="project" value="UniProtKB-KW"/>
</dbReference>
<evidence type="ECO:0000256" key="3">
    <source>
        <dbReference type="PROSITE-ProRule" id="PRU10141"/>
    </source>
</evidence>
<feature type="region of interest" description="Disordered" evidence="5">
    <location>
        <begin position="334"/>
        <end position="354"/>
    </location>
</feature>
<feature type="binding site" evidence="3">
    <location>
        <position position="66"/>
    </location>
    <ligand>
        <name>ATP</name>
        <dbReference type="ChEBI" id="CHEBI:30616"/>
    </ligand>
</feature>
<feature type="region of interest" description="Disordered" evidence="5">
    <location>
        <begin position="1"/>
        <end position="27"/>
    </location>
</feature>
<evidence type="ECO:0000256" key="4">
    <source>
        <dbReference type="RuleBase" id="RU000304"/>
    </source>
</evidence>
<dbReference type="SUPFAM" id="SSF56112">
    <property type="entry name" value="Protein kinase-like (PK-like)"/>
    <property type="match status" value="1"/>
</dbReference>
<dbReference type="OrthoDB" id="40902at2759"/>
<evidence type="ECO:0000313" key="7">
    <source>
        <dbReference type="EMBL" id="KAF6052555.1"/>
    </source>
</evidence>
<evidence type="ECO:0000259" key="6">
    <source>
        <dbReference type="PROSITE" id="PS50011"/>
    </source>
</evidence>
<gene>
    <name evidence="7" type="ORF">FOB60_002811</name>
</gene>
<keyword evidence="7" id="KW-0808">Transferase</keyword>
<dbReference type="CDD" id="cd05117">
    <property type="entry name" value="STKc_CAMK"/>
    <property type="match status" value="1"/>
</dbReference>
<evidence type="ECO:0000256" key="2">
    <source>
        <dbReference type="ARBA" id="ARBA00022840"/>
    </source>
</evidence>
<dbReference type="PROSITE" id="PS50011">
    <property type="entry name" value="PROTEIN_KINASE_DOM"/>
    <property type="match status" value="1"/>
</dbReference>
<keyword evidence="2 3" id="KW-0067">ATP-binding</keyword>
<organism evidence="7 8">
    <name type="scientific">Candida parapsilosis</name>
    <name type="common">Yeast</name>
    <dbReference type="NCBI Taxonomy" id="5480"/>
    <lineage>
        <taxon>Eukaryota</taxon>
        <taxon>Fungi</taxon>
        <taxon>Dikarya</taxon>
        <taxon>Ascomycota</taxon>
        <taxon>Saccharomycotina</taxon>
        <taxon>Pichiomycetes</taxon>
        <taxon>Debaryomycetaceae</taxon>
        <taxon>Candida/Lodderomyces clade</taxon>
        <taxon>Candida</taxon>
    </lineage>
</organism>
<dbReference type="SMART" id="SM00220">
    <property type="entry name" value="S_TKc"/>
    <property type="match status" value="1"/>
</dbReference>
<protein>
    <submittedName>
        <fullName evidence="7">Protein kinase domain family protein</fullName>
    </submittedName>
</protein>
<name>A0A8X7NN88_CANPA</name>
<comment type="caution">
    <text evidence="7">The sequence shown here is derived from an EMBL/GenBank/DDBJ whole genome shotgun (WGS) entry which is preliminary data.</text>
</comment>
<accession>A0A8X7NN88</accession>
<evidence type="ECO:0000256" key="1">
    <source>
        <dbReference type="ARBA" id="ARBA00022741"/>
    </source>
</evidence>
<dbReference type="AlphaFoldDB" id="A0A8X7NN88"/>
<sequence length="422" mass="47600">MTHLYTKKFTPWSSSQTPVSGTSSSTTISSRSSEYLLSKAPIGEGSYSVVYECKNKHTGKHYAAKKYNKSLSYGLESLLQGEFEILSQISTSHPQILSLFDFFETCNSFYFLTDLAEGGDLFNKIVHDSPGGKLEASMARDIVIQLISAVSYLHSNLIIHRDIKPENILFSSKSSNEILLGDFGLARVLKPQQKLRDMSGTLSYMAPEIFDREKGYNFPVDIWAVGVCSYFMLCGYMPFDCETDDETKDAIKNRRYLFEPEEYWVEIPESAKEFILSCFELNPDSRPTSIDLKHKYCSTDSTRPTGDKNETISSVFETQRAEIHKIFQDMPKRTQTRDRSSILNSPSTHKDINDDDDVVARGAFCMTPECVTELSTPITSTCPSREQSWLKFKKSREDVRNNIGGGIGVVEGNQRSPAKFSI</sequence>
<dbReference type="InterPro" id="IPR011009">
    <property type="entry name" value="Kinase-like_dom_sf"/>
</dbReference>
<keyword evidence="1 3" id="KW-0547">Nucleotide-binding</keyword>
<dbReference type="EMBL" id="JABWAB010000004">
    <property type="protein sequence ID" value="KAF6052555.1"/>
    <property type="molecule type" value="Genomic_DNA"/>
</dbReference>
<dbReference type="Gene3D" id="1.10.510.10">
    <property type="entry name" value="Transferase(Phosphotransferase) domain 1"/>
    <property type="match status" value="1"/>
</dbReference>
<dbReference type="Proteomes" id="UP000590412">
    <property type="component" value="Unassembled WGS sequence"/>
</dbReference>
<feature type="compositionally biased region" description="Low complexity" evidence="5">
    <location>
        <begin position="13"/>
        <end position="27"/>
    </location>
</feature>
<dbReference type="PROSITE" id="PS00107">
    <property type="entry name" value="PROTEIN_KINASE_ATP"/>
    <property type="match status" value="1"/>
</dbReference>
<dbReference type="Gene3D" id="3.30.200.20">
    <property type="entry name" value="Phosphorylase Kinase, domain 1"/>
    <property type="match status" value="1"/>
</dbReference>
<dbReference type="InterPro" id="IPR017441">
    <property type="entry name" value="Protein_kinase_ATP_BS"/>
</dbReference>
<keyword evidence="4" id="KW-0723">Serine/threonine-protein kinase</keyword>
<dbReference type="GO" id="GO:0005524">
    <property type="term" value="F:ATP binding"/>
    <property type="evidence" value="ECO:0007669"/>
    <property type="project" value="UniProtKB-UniRule"/>
</dbReference>
<evidence type="ECO:0000313" key="8">
    <source>
        <dbReference type="Proteomes" id="UP000590412"/>
    </source>
</evidence>
<feature type="domain" description="Protein kinase" evidence="6">
    <location>
        <begin position="36"/>
        <end position="297"/>
    </location>
</feature>
<reference evidence="7" key="1">
    <citation type="submission" date="2020-03" db="EMBL/GenBank/DDBJ databases">
        <title>FDA dAtabase for Regulatory Grade micrObial Sequences (FDA-ARGOS): Supporting development and validation of Infectious Disease Dx tests.</title>
        <authorList>
            <person name="Campos J."/>
            <person name="Goldberg B."/>
            <person name="Tallon L."/>
            <person name="Sadzewicz L."/>
            <person name="Vavikolanu K."/>
            <person name="Mehta A."/>
            <person name="Aluvathingal J."/>
            <person name="Nadendla S."/>
            <person name="Nandy P."/>
            <person name="Geyer C."/>
            <person name="Yan Y."/>
            <person name="Sichtig H."/>
        </authorList>
    </citation>
    <scope>NUCLEOTIDE SEQUENCE [LARGE SCALE GENOMIC DNA]</scope>
    <source>
        <strain evidence="7">FDAARGOS_652</strain>
    </source>
</reference>
<dbReference type="InterPro" id="IPR000719">
    <property type="entry name" value="Prot_kinase_dom"/>
</dbReference>
<keyword evidence="7" id="KW-0418">Kinase</keyword>